<dbReference type="SMART" id="SM00248">
    <property type="entry name" value="ANK"/>
    <property type="match status" value="14"/>
</dbReference>
<feature type="compositionally biased region" description="Basic residues" evidence="4">
    <location>
        <begin position="577"/>
        <end position="600"/>
    </location>
</feature>
<keyword evidence="6" id="KW-1185">Reference proteome</keyword>
<dbReference type="Pfam" id="PF13637">
    <property type="entry name" value="Ank_4"/>
    <property type="match status" value="1"/>
</dbReference>
<feature type="region of interest" description="Disordered" evidence="4">
    <location>
        <begin position="885"/>
        <end position="922"/>
    </location>
</feature>
<dbReference type="Proteomes" id="UP001150062">
    <property type="component" value="Unassembled WGS sequence"/>
</dbReference>
<feature type="compositionally biased region" description="Basic residues" evidence="4">
    <location>
        <begin position="686"/>
        <end position="696"/>
    </location>
</feature>
<dbReference type="InterPro" id="IPR036770">
    <property type="entry name" value="Ankyrin_rpt-contain_sf"/>
</dbReference>
<feature type="compositionally biased region" description="Basic and acidic residues" evidence="4">
    <location>
        <begin position="697"/>
        <end position="742"/>
    </location>
</feature>
<evidence type="ECO:0000313" key="5">
    <source>
        <dbReference type="EMBL" id="KAJ6241029.1"/>
    </source>
</evidence>
<feature type="region of interest" description="Disordered" evidence="4">
    <location>
        <begin position="575"/>
        <end position="640"/>
    </location>
</feature>
<evidence type="ECO:0000256" key="3">
    <source>
        <dbReference type="PROSITE-ProRule" id="PRU00023"/>
    </source>
</evidence>
<feature type="repeat" description="ANK" evidence="3">
    <location>
        <begin position="499"/>
        <end position="531"/>
    </location>
</feature>
<feature type="repeat" description="ANK" evidence="3">
    <location>
        <begin position="367"/>
        <end position="399"/>
    </location>
</feature>
<keyword evidence="5" id="KW-0418">Kinase</keyword>
<protein>
    <submittedName>
        <fullName evidence="5">Ankyrin repeat and protein kinase domain-containing protein</fullName>
    </submittedName>
</protein>
<feature type="compositionally biased region" description="Basic and acidic residues" evidence="4">
    <location>
        <begin position="601"/>
        <end position="619"/>
    </location>
</feature>
<comment type="caution">
    <text evidence="5">The sequence shown here is derived from an EMBL/GenBank/DDBJ whole genome shotgun (WGS) entry which is preliminary data.</text>
</comment>
<dbReference type="PROSITE" id="PS50297">
    <property type="entry name" value="ANK_REP_REGION"/>
    <property type="match status" value="4"/>
</dbReference>
<evidence type="ECO:0000256" key="2">
    <source>
        <dbReference type="ARBA" id="ARBA00023043"/>
    </source>
</evidence>
<name>A0ABQ8Y8W5_9EUKA</name>
<dbReference type="PANTHER" id="PTHR24198">
    <property type="entry name" value="ANKYRIN REPEAT AND PROTEIN KINASE DOMAIN-CONTAINING PROTEIN"/>
    <property type="match status" value="1"/>
</dbReference>
<keyword evidence="5" id="KW-0808">Transferase</keyword>
<proteinExistence type="predicted"/>
<feature type="compositionally biased region" description="Basic residues" evidence="4">
    <location>
        <begin position="743"/>
        <end position="759"/>
    </location>
</feature>
<feature type="repeat" description="ANK" evidence="3">
    <location>
        <begin position="532"/>
        <end position="564"/>
    </location>
</feature>
<dbReference type="Gene3D" id="1.25.40.20">
    <property type="entry name" value="Ankyrin repeat-containing domain"/>
    <property type="match status" value="3"/>
</dbReference>
<keyword evidence="2 3" id="KW-0040">ANK repeat</keyword>
<dbReference type="PANTHER" id="PTHR24198:SF165">
    <property type="entry name" value="ANKYRIN REPEAT-CONTAINING PROTEIN-RELATED"/>
    <property type="match status" value="1"/>
</dbReference>
<dbReference type="InterPro" id="IPR002110">
    <property type="entry name" value="Ankyrin_rpt"/>
</dbReference>
<gene>
    <name evidence="5" type="ORF">M0813_23679</name>
</gene>
<feature type="region of interest" description="Disordered" evidence="4">
    <location>
        <begin position="686"/>
        <end position="760"/>
    </location>
</feature>
<organism evidence="5 6">
    <name type="scientific">Anaeramoeba flamelloides</name>
    <dbReference type="NCBI Taxonomy" id="1746091"/>
    <lineage>
        <taxon>Eukaryota</taxon>
        <taxon>Metamonada</taxon>
        <taxon>Anaeramoebidae</taxon>
        <taxon>Anaeramoeba</taxon>
    </lineage>
</organism>
<feature type="repeat" description="ANK" evidence="3">
    <location>
        <begin position="436"/>
        <end position="465"/>
    </location>
</feature>
<feature type="repeat" description="ANK" evidence="3">
    <location>
        <begin position="42"/>
        <end position="74"/>
    </location>
</feature>
<reference evidence="5" key="1">
    <citation type="submission" date="2022-08" db="EMBL/GenBank/DDBJ databases">
        <title>Novel sulfate-reducing endosymbionts in the free-living metamonad Anaeramoeba.</title>
        <authorList>
            <person name="Jerlstrom-Hultqvist J."/>
            <person name="Cepicka I."/>
            <person name="Gallot-Lavallee L."/>
            <person name="Salas-Leiva D."/>
            <person name="Curtis B.A."/>
            <person name="Zahonova K."/>
            <person name="Pipaliya S."/>
            <person name="Dacks J."/>
            <person name="Roger A.J."/>
        </authorList>
    </citation>
    <scope>NUCLEOTIDE SEQUENCE</scope>
    <source>
        <strain evidence="5">Schooner1</strain>
    </source>
</reference>
<feature type="compositionally biased region" description="Acidic residues" evidence="4">
    <location>
        <begin position="898"/>
        <end position="914"/>
    </location>
</feature>
<dbReference type="EMBL" id="JAOAOG010000197">
    <property type="protein sequence ID" value="KAJ6241029.1"/>
    <property type="molecule type" value="Genomic_DNA"/>
</dbReference>
<evidence type="ECO:0000256" key="4">
    <source>
        <dbReference type="SAM" id="MobiDB-lite"/>
    </source>
</evidence>
<evidence type="ECO:0000256" key="1">
    <source>
        <dbReference type="ARBA" id="ARBA00022737"/>
    </source>
</evidence>
<dbReference type="GO" id="GO:0016301">
    <property type="term" value="F:kinase activity"/>
    <property type="evidence" value="ECO:0007669"/>
    <property type="project" value="UniProtKB-KW"/>
</dbReference>
<keyword evidence="1" id="KW-0677">Repeat</keyword>
<dbReference type="SUPFAM" id="SSF48403">
    <property type="entry name" value="Ankyrin repeat"/>
    <property type="match status" value="2"/>
</dbReference>
<dbReference type="Pfam" id="PF12796">
    <property type="entry name" value="Ank_2"/>
    <property type="match status" value="4"/>
</dbReference>
<feature type="repeat" description="ANK" evidence="3">
    <location>
        <begin position="268"/>
        <end position="300"/>
    </location>
</feature>
<feature type="repeat" description="ANK" evidence="3">
    <location>
        <begin position="400"/>
        <end position="432"/>
    </location>
</feature>
<accession>A0ABQ8Y8W5</accession>
<dbReference type="PRINTS" id="PR01415">
    <property type="entry name" value="ANKYRIN"/>
</dbReference>
<dbReference type="PROSITE" id="PS50088">
    <property type="entry name" value="ANK_REPEAT"/>
    <property type="match status" value="8"/>
</dbReference>
<feature type="repeat" description="ANK" evidence="3">
    <location>
        <begin position="466"/>
        <end position="498"/>
    </location>
</feature>
<evidence type="ECO:0000313" key="6">
    <source>
        <dbReference type="Proteomes" id="UP001150062"/>
    </source>
</evidence>
<sequence length="1332" mass="153667">MSSLLQIILNGSHEELKKYLKRNNSQLKETITTFEENPCKDRGLTYLHVAVLVGKPKLIKLLIKKGCPIDQQTSLQSTALHLAIEHDQTECQTELLTMGSDPCLANNKGETALHLCIRKKNSELFPLLADFQKLHFYSNIEGQIPLTQLSKDNDLKNIKKYLEAIKDSKLRSRILNTTDSRGMNALHYFSQKGSLKGIVLITKYGINIEAQTGDLQQSIHLAARNGHTNIIKYFIRDQTHEEKHDQKKEEKTKTQSAPKNILNSLTCENKTPLMCAAESQKEDVLKLLIKLGAKLGIEDNKGANIMHYLAKNGDLATIQRIYKLKPGLVSATDNNNKTPLIYSVKHGKELVANWLSQKKGAKTADYSQRNVLHIAAIYGHSNILKNLLERAFKVDPRTDNGETPLHLSCKYGHFECVKILIQYKANLNAETSLLWTPIHLVTKSQSLKIAQYLVEKGCDVHTKTGYESNVVHHVCQEGNNELLKFFIKCGGDINAQNNGKASPLHLAVAGNHQVCVQTLINNKALLNLQDNNGDTPLHLAIIFRHKKLVKLLKLNNACTDIKNSSQLTQSNLINYTNKKKSQKSHKNKEIKKKTNRGNKRKNAEQTKTKIHKNEKEGEKKKKQKKKTNEKIFHQKNKSILMSKEQIEMEKLGIKSAVSPRIRPVNFVYDSDSWSDYEISPKKSKILKKQQKEKKEKKKENEKEKEKEKEKENEKENENENENEKKTKKGNEKEKEKEKETKKEKKTKGRRKKRKNRIKNKPNFDINLKTLNKLLEITIDNKFENPVFYYRLIILRDILANKNNLSILNKQNIKKLYNHINEINNLTTNNPTNLLKLILNLGFDMSIYHFLILLNLDYKIIEELSLSFSSEDEKINFDTVSLSNSEKEFDTGNRNDQNNENDEIDNDDDDDDDDDNGKSKANIPNQMKKWISKKINKKPKTQEIKKPHITNAPMVIWFDDNKENLQILETLKVVCPELNVFITGHYTTKSLKNDYQDLFTNQEHLLKKRIICNNTSAQVVVPFLRDVLHCNIPVLIYCRRDDYARKLISEGNYKNVWITVLDRQARLFGAISLNAPVPLSLGNFLNQMTKHGKEVSNSISKMSRLKNFNIEERSFILATMDYPRKNIGGLFACNEILDAFLELELNIKRIIRSFGNVKFGNLSIIIKFIAQRALYYGKGFTFHHFRYLFDSTTEPENERIVLYFDKQNDKTQNLIKESQKFQVKYIFAPLETIKTNNGLQEIVDIEKSKKLLKKFVNENGWKNGFSIRILSNYQTSKQLLPYLRNKLHSNIPFLIFSYSGSLYKVRNFSKKYDAAWTSSHYNNTLVYLKFNAN</sequence>